<dbReference type="RefSeq" id="WP_316968097.1">
    <property type="nucleotide sequence ID" value="NZ_JARFPL010000004.1"/>
</dbReference>
<comment type="caution">
    <text evidence="2">The sequence shown here is derived from an EMBL/GenBank/DDBJ whole genome shotgun (WGS) entry which is preliminary data.</text>
</comment>
<proteinExistence type="predicted"/>
<feature type="transmembrane region" description="Helical" evidence="1">
    <location>
        <begin position="38"/>
        <end position="58"/>
    </location>
</feature>
<reference evidence="2 3" key="1">
    <citation type="submission" date="2023-03" db="EMBL/GenBank/DDBJ databases">
        <title>Whole genome sequencing of Methanotrichaceae archaeon M04Ac.</title>
        <authorList>
            <person name="Khomyakova M.A."/>
            <person name="Merkel A.Y."/>
            <person name="Slobodkin A.I."/>
        </authorList>
    </citation>
    <scope>NUCLEOTIDE SEQUENCE [LARGE SCALE GENOMIC DNA]</scope>
    <source>
        <strain evidence="2 3">M04Ac</strain>
    </source>
</reference>
<evidence type="ECO:0000313" key="2">
    <source>
        <dbReference type="EMBL" id="MDF0592389.1"/>
    </source>
</evidence>
<evidence type="ECO:0000313" key="3">
    <source>
        <dbReference type="Proteomes" id="UP001215956"/>
    </source>
</evidence>
<sequence>MDAEEPSILTGLQSRNLFTCTILIIWRKRETYMNGFKISAMAILLLIFVGGTGMGQLGELQLEQPSAP</sequence>
<protein>
    <submittedName>
        <fullName evidence="2">Uncharacterized protein</fullName>
    </submittedName>
</protein>
<keyword evidence="3" id="KW-1185">Reference proteome</keyword>
<keyword evidence="1" id="KW-0812">Transmembrane</keyword>
<keyword evidence="1" id="KW-0472">Membrane</keyword>
<accession>A0ABT5XCF1</accession>
<evidence type="ECO:0000256" key="1">
    <source>
        <dbReference type="SAM" id="Phobius"/>
    </source>
</evidence>
<dbReference type="EMBL" id="JARFPL010000004">
    <property type="protein sequence ID" value="MDF0592389.1"/>
    <property type="molecule type" value="Genomic_DNA"/>
</dbReference>
<dbReference type="Proteomes" id="UP001215956">
    <property type="component" value="Unassembled WGS sequence"/>
</dbReference>
<organism evidence="2 3">
    <name type="scientific">Candidatus Methanocrinis alkalitolerans</name>
    <dbReference type="NCBI Taxonomy" id="3033395"/>
    <lineage>
        <taxon>Archaea</taxon>
        <taxon>Methanobacteriati</taxon>
        <taxon>Methanobacteriota</taxon>
        <taxon>Stenosarchaea group</taxon>
        <taxon>Methanomicrobia</taxon>
        <taxon>Methanotrichales</taxon>
        <taxon>Methanotrichaceae</taxon>
        <taxon>Methanocrinis</taxon>
    </lineage>
</organism>
<name>A0ABT5XCF1_9EURY</name>
<keyword evidence="1" id="KW-1133">Transmembrane helix</keyword>
<gene>
    <name evidence="2" type="ORF">P0O24_02180</name>
</gene>